<sequence length="95" mass="10922">MGLDTQILDKLASHPSSIDSLQHLMDITLEIDTRYHERQKENNHHHKKKTETSNSSSSHHQTSSSSSHKNKNFRVQKRDKPHCSLLGRDHNLMGS</sequence>
<dbReference type="Proteomes" id="UP000765509">
    <property type="component" value="Unassembled WGS sequence"/>
</dbReference>
<organism evidence="2 3">
    <name type="scientific">Austropuccinia psidii MF-1</name>
    <dbReference type="NCBI Taxonomy" id="1389203"/>
    <lineage>
        <taxon>Eukaryota</taxon>
        <taxon>Fungi</taxon>
        <taxon>Dikarya</taxon>
        <taxon>Basidiomycota</taxon>
        <taxon>Pucciniomycotina</taxon>
        <taxon>Pucciniomycetes</taxon>
        <taxon>Pucciniales</taxon>
        <taxon>Sphaerophragmiaceae</taxon>
        <taxon>Austropuccinia</taxon>
    </lineage>
</organism>
<evidence type="ECO:0000313" key="2">
    <source>
        <dbReference type="EMBL" id="MBW0513382.1"/>
    </source>
</evidence>
<dbReference type="EMBL" id="AVOT02023387">
    <property type="protein sequence ID" value="MBW0513382.1"/>
    <property type="molecule type" value="Genomic_DNA"/>
</dbReference>
<feature type="region of interest" description="Disordered" evidence="1">
    <location>
        <begin position="35"/>
        <end position="95"/>
    </location>
</feature>
<gene>
    <name evidence="2" type="ORF">O181_053097</name>
</gene>
<feature type="compositionally biased region" description="Low complexity" evidence="1">
    <location>
        <begin position="52"/>
        <end position="67"/>
    </location>
</feature>
<proteinExistence type="predicted"/>
<name>A0A9Q3E490_9BASI</name>
<evidence type="ECO:0000256" key="1">
    <source>
        <dbReference type="SAM" id="MobiDB-lite"/>
    </source>
</evidence>
<reference evidence="2" key="1">
    <citation type="submission" date="2021-03" db="EMBL/GenBank/DDBJ databases">
        <title>Draft genome sequence of rust myrtle Austropuccinia psidii MF-1, a brazilian biotype.</title>
        <authorList>
            <person name="Quecine M.C."/>
            <person name="Pachon D.M.R."/>
            <person name="Bonatelli M.L."/>
            <person name="Correr F.H."/>
            <person name="Franceschini L.M."/>
            <person name="Leite T.F."/>
            <person name="Margarido G.R.A."/>
            <person name="Almeida C.A."/>
            <person name="Ferrarezi J.A."/>
            <person name="Labate C.A."/>
        </authorList>
    </citation>
    <scope>NUCLEOTIDE SEQUENCE</scope>
    <source>
        <strain evidence="2">MF-1</strain>
    </source>
</reference>
<protein>
    <submittedName>
        <fullName evidence="2">Uncharacterized protein</fullName>
    </submittedName>
</protein>
<dbReference type="AlphaFoldDB" id="A0A9Q3E490"/>
<evidence type="ECO:0000313" key="3">
    <source>
        <dbReference type="Proteomes" id="UP000765509"/>
    </source>
</evidence>
<keyword evidence="3" id="KW-1185">Reference proteome</keyword>
<comment type="caution">
    <text evidence="2">The sequence shown here is derived from an EMBL/GenBank/DDBJ whole genome shotgun (WGS) entry which is preliminary data.</text>
</comment>
<accession>A0A9Q3E490</accession>
<feature type="compositionally biased region" description="Basic and acidic residues" evidence="1">
    <location>
        <begin position="76"/>
        <end position="95"/>
    </location>
</feature>
<dbReference type="OrthoDB" id="5552562at2759"/>